<dbReference type="GO" id="GO:0008716">
    <property type="term" value="F:D-alanine-D-alanine ligase activity"/>
    <property type="evidence" value="ECO:0007669"/>
    <property type="project" value="InterPro"/>
</dbReference>
<evidence type="ECO:0000259" key="4">
    <source>
        <dbReference type="PROSITE" id="PS50975"/>
    </source>
</evidence>
<dbReference type="STRING" id="1297742.A176_002895"/>
<dbReference type="Gene3D" id="3.30.1490.20">
    <property type="entry name" value="ATP-grasp fold, A domain"/>
    <property type="match status" value="1"/>
</dbReference>
<dbReference type="OrthoDB" id="24041at2"/>
<dbReference type="SUPFAM" id="SSF56059">
    <property type="entry name" value="Glutathione synthetase ATP-binding domain-like"/>
    <property type="match status" value="1"/>
</dbReference>
<dbReference type="AlphaFoldDB" id="A0A0H4WWJ9"/>
<evidence type="ECO:0000256" key="2">
    <source>
        <dbReference type="ARBA" id="ARBA00022598"/>
    </source>
</evidence>
<comment type="similarity">
    <text evidence="1">Belongs to the D-alanine--D-alanine ligase family.</text>
</comment>
<dbReference type="EMBL" id="CP012109">
    <property type="protein sequence ID" value="AKQ65983.1"/>
    <property type="molecule type" value="Genomic_DNA"/>
</dbReference>
<dbReference type="Pfam" id="PF07478">
    <property type="entry name" value="Dala_Dala_lig_C"/>
    <property type="match status" value="1"/>
</dbReference>
<reference evidence="5 6" key="1">
    <citation type="journal article" date="2016" name="PLoS ONE">
        <title>Complete Genome Sequence and Comparative Genomics of a Novel Myxobacterium Myxococcus hansupus.</title>
        <authorList>
            <person name="Sharma G."/>
            <person name="Narwani T."/>
            <person name="Subramanian S."/>
        </authorList>
    </citation>
    <scope>NUCLEOTIDE SEQUENCE [LARGE SCALE GENOMIC DNA]</scope>
    <source>
        <strain evidence="6">mixupus</strain>
    </source>
</reference>
<proteinExistence type="inferred from homology"/>
<accession>A0A0H4WWJ9</accession>
<dbReference type="Proteomes" id="UP000009026">
    <property type="component" value="Chromosome"/>
</dbReference>
<dbReference type="PANTHER" id="PTHR23132:SF23">
    <property type="entry name" value="D-ALANINE--D-ALANINE LIGASE B"/>
    <property type="match status" value="1"/>
</dbReference>
<feature type="domain" description="ATP-grasp" evidence="4">
    <location>
        <begin position="122"/>
        <end position="350"/>
    </location>
</feature>
<evidence type="ECO:0000313" key="5">
    <source>
        <dbReference type="EMBL" id="AKQ65983.1"/>
    </source>
</evidence>
<dbReference type="GO" id="GO:0046872">
    <property type="term" value="F:metal ion binding"/>
    <property type="evidence" value="ECO:0007669"/>
    <property type="project" value="InterPro"/>
</dbReference>
<dbReference type="PANTHER" id="PTHR23132">
    <property type="entry name" value="D-ALANINE--D-ALANINE LIGASE"/>
    <property type="match status" value="1"/>
</dbReference>
<keyword evidence="6" id="KW-1185">Reference proteome</keyword>
<evidence type="ECO:0000313" key="6">
    <source>
        <dbReference type="Proteomes" id="UP000009026"/>
    </source>
</evidence>
<name>A0A0H4WWJ9_9BACT</name>
<gene>
    <name evidence="5" type="ORF">A176_002895</name>
</gene>
<evidence type="ECO:0000256" key="3">
    <source>
        <dbReference type="PROSITE-ProRule" id="PRU00409"/>
    </source>
</evidence>
<dbReference type="InterPro" id="IPR013815">
    <property type="entry name" value="ATP_grasp_subdomain_1"/>
</dbReference>
<dbReference type="InterPro" id="IPR011761">
    <property type="entry name" value="ATP-grasp"/>
</dbReference>
<keyword evidence="2 5" id="KW-0436">Ligase</keyword>
<dbReference type="Gene3D" id="3.30.470.20">
    <property type="entry name" value="ATP-grasp fold, B domain"/>
    <property type="match status" value="1"/>
</dbReference>
<dbReference type="eggNOG" id="COG1181">
    <property type="taxonomic scope" value="Bacteria"/>
</dbReference>
<sequence length="357" mass="37412">MNAAPVAILFQALAPPVINGLRKEAKPGGYSDGGADIAFALRQAGQAVVTPVNAPSPASALDWVFPDTEAGIASALGLGARVFWANTVLFAGHPLEAVLSRVAVVGQHPAAVHRFDDKFDTNQLLLQRGLPVARSLLVAREARAGVVALDAVSTQGLAFPVMVKPIRGRGSQGVTRTANLAELHAAASALLNGGAFGDTLMLEEYLPGEELTVTVLPPASPTPTGQLGAKHWCLRPVVRFDHHDGVMPYNGTVAVTQNSRALSDEDASRPGIQAVLGACAEAARLVDARALIRIDCRAGADGAFRLFDLNMKPNLTGPGRPGRDDQDSLCALSARAEGWSYADLLRAMLAAAWTERS</sequence>
<dbReference type="RefSeq" id="WP_002636457.1">
    <property type="nucleotide sequence ID" value="NZ_CP012109.1"/>
</dbReference>
<dbReference type="KEGG" id="mym:A176_002895"/>
<protein>
    <submittedName>
        <fullName evidence="5">D-alanine--D-alanine ligase</fullName>
    </submittedName>
</protein>
<keyword evidence="3" id="KW-0547">Nucleotide-binding</keyword>
<dbReference type="PATRIC" id="fig|1297742.4.peg.2923"/>
<dbReference type="InterPro" id="IPR011095">
    <property type="entry name" value="Dala_Dala_lig_C"/>
</dbReference>
<keyword evidence="3" id="KW-0067">ATP-binding</keyword>
<dbReference type="PROSITE" id="PS50975">
    <property type="entry name" value="ATP_GRASP"/>
    <property type="match status" value="1"/>
</dbReference>
<dbReference type="GO" id="GO:0005524">
    <property type="term" value="F:ATP binding"/>
    <property type="evidence" value="ECO:0007669"/>
    <property type="project" value="UniProtKB-UniRule"/>
</dbReference>
<organism evidence="5 6">
    <name type="scientific">Pseudomyxococcus hansupus</name>
    <dbReference type="NCBI Taxonomy" id="1297742"/>
    <lineage>
        <taxon>Bacteria</taxon>
        <taxon>Pseudomonadati</taxon>
        <taxon>Myxococcota</taxon>
        <taxon>Myxococcia</taxon>
        <taxon>Myxococcales</taxon>
        <taxon>Cystobacterineae</taxon>
        <taxon>Myxococcaceae</taxon>
        <taxon>Pseudomyxococcus</taxon>
    </lineage>
</organism>
<evidence type="ECO:0000256" key="1">
    <source>
        <dbReference type="ARBA" id="ARBA00010871"/>
    </source>
</evidence>